<evidence type="ECO:0000313" key="1">
    <source>
        <dbReference type="EMBL" id="CAB4196841.1"/>
    </source>
</evidence>
<dbReference type="EMBL" id="LR797252">
    <property type="protein sequence ID" value="CAB4196841.1"/>
    <property type="molecule type" value="Genomic_DNA"/>
</dbReference>
<name>A0A6J5RTA9_9CAUD</name>
<gene>
    <name evidence="1" type="ORF">UFOVP1290_361</name>
</gene>
<organism evidence="1">
    <name type="scientific">uncultured Caudovirales phage</name>
    <dbReference type="NCBI Taxonomy" id="2100421"/>
    <lineage>
        <taxon>Viruses</taxon>
        <taxon>Duplodnaviria</taxon>
        <taxon>Heunggongvirae</taxon>
        <taxon>Uroviricota</taxon>
        <taxon>Caudoviricetes</taxon>
        <taxon>Peduoviridae</taxon>
        <taxon>Maltschvirus</taxon>
        <taxon>Maltschvirus maltsch</taxon>
    </lineage>
</organism>
<reference evidence="1" key="1">
    <citation type="submission" date="2020-05" db="EMBL/GenBank/DDBJ databases">
        <authorList>
            <person name="Chiriac C."/>
            <person name="Salcher M."/>
            <person name="Ghai R."/>
            <person name="Kavagutti S V."/>
        </authorList>
    </citation>
    <scope>NUCLEOTIDE SEQUENCE</scope>
</reference>
<proteinExistence type="predicted"/>
<accession>A0A6J5RTA9</accession>
<protein>
    <submittedName>
        <fullName evidence="1">Uncharacterized protein</fullName>
    </submittedName>
</protein>
<sequence>MKCPIIITPYNAVEKISNSIARMLRSPFGKRKLAQAMINPIRTRLDYAGIARKCFVVQQLPTAALPVYDKDPDVTPIVKSNYKFNAIKITSNNVIRKKSGSRITIPIFEIYKSPTVKLSDIKKRRFNLIDRCK</sequence>